<dbReference type="AlphaFoldDB" id="C6I169"/>
<name>C6I169_9BACT</name>
<evidence type="ECO:0000313" key="1">
    <source>
        <dbReference type="EMBL" id="EES51401.1"/>
    </source>
</evidence>
<proteinExistence type="predicted"/>
<sequence>MFGQRFCPNFLDEGDTIRSETEWLQDLNSQGVVDFSILVKKDTGKTIIHFEYCDNENQTYRNTDYPSISSLMVIPNSTQQSLFFRDLLKKRRSGSLNGSFIDWSAESADLFLSSVAEILARKKDKKLFSRFDVECFLDLVIGLDWGKDEKKLPEKSFRVLAEHAFSSTRNPFFKSPLRYRYSDKCVGINAKELASFCLATGRLPNERDLEHFSKKHSCSLSLGDTLVMEQ</sequence>
<dbReference type="EMBL" id="GG693892">
    <property type="protein sequence ID" value="EES51401.1"/>
    <property type="molecule type" value="Genomic_DNA"/>
</dbReference>
<organism evidence="1 2">
    <name type="scientific">Leptospirillum ferrodiazotrophum</name>
    <dbReference type="NCBI Taxonomy" id="412449"/>
    <lineage>
        <taxon>Bacteria</taxon>
        <taxon>Pseudomonadati</taxon>
        <taxon>Nitrospirota</taxon>
        <taxon>Nitrospiria</taxon>
        <taxon>Nitrospirales</taxon>
        <taxon>Nitrospiraceae</taxon>
        <taxon>Leptospirillum</taxon>
    </lineage>
</organism>
<dbReference type="Proteomes" id="UP000009374">
    <property type="component" value="Unassembled WGS sequence"/>
</dbReference>
<keyword evidence="2" id="KW-1185">Reference proteome</keyword>
<accession>C6I169</accession>
<protein>
    <submittedName>
        <fullName evidence="1">Uncharacterized protein</fullName>
    </submittedName>
</protein>
<gene>
    <name evidence="1" type="ORF">UBAL3_96780009</name>
</gene>
<evidence type="ECO:0000313" key="2">
    <source>
        <dbReference type="Proteomes" id="UP000009374"/>
    </source>
</evidence>
<reference evidence="1 2" key="1">
    <citation type="journal article" date="2009" name="Appl. Environ. Microbiol.">
        <title>Community genomic and proteomic analyses of chemoautotrophic iron-oxidizing "Leptospirillum rubarum" (Group II) and "Leptospirillum ferrodiazotrophum" (Group III) bacteria in acid mine drainage biofilms.</title>
        <authorList>
            <person name="Goltsman D.S."/>
            <person name="Denef V.J."/>
            <person name="Singer S.W."/>
            <person name="VerBerkmoes N.C."/>
            <person name="Lefsrud M."/>
            <person name="Mueller R.S."/>
            <person name="Dick G.J."/>
            <person name="Sun C.L."/>
            <person name="Wheeler K.E."/>
            <person name="Zemla A."/>
            <person name="Baker B.J."/>
            <person name="Hauser L."/>
            <person name="Land M."/>
            <person name="Shah M.B."/>
            <person name="Thelen M.P."/>
            <person name="Hettich R.L."/>
            <person name="Banfield J.F."/>
        </authorList>
    </citation>
    <scope>NUCLEOTIDE SEQUENCE [LARGE SCALE GENOMIC DNA]</scope>
</reference>